<sequence>MFCTDFSTCSNSSTLSLSAAKPSRKMDKVKISELQDEIADLENEIRELKAKKTLERELKEFQDRSVNTDASNDLMDESVNTSVEFSVMDRQFADLSMNTDADIDKELFDRSMNTEPEERDFASHSINTDPCEDLNALVEEKESELASLQFRLHCEQENSLAELEMERSRNIALRERLTVLENPNNLNSLITCIYFKFPREPNNLNSLITGIDVKSPREPQ</sequence>
<evidence type="ECO:0000313" key="2">
    <source>
        <dbReference type="EMBL" id="EDO34230.1"/>
    </source>
</evidence>
<dbReference type="InParanoid" id="A7SQ11"/>
<name>A7SQ11_NEMVE</name>
<keyword evidence="3" id="KW-1185">Reference proteome</keyword>
<reference evidence="2 3" key="1">
    <citation type="journal article" date="2007" name="Science">
        <title>Sea anemone genome reveals ancestral eumetazoan gene repertoire and genomic organization.</title>
        <authorList>
            <person name="Putnam N.H."/>
            <person name="Srivastava M."/>
            <person name="Hellsten U."/>
            <person name="Dirks B."/>
            <person name="Chapman J."/>
            <person name="Salamov A."/>
            <person name="Terry A."/>
            <person name="Shapiro H."/>
            <person name="Lindquist E."/>
            <person name="Kapitonov V.V."/>
            <person name="Jurka J."/>
            <person name="Genikhovich G."/>
            <person name="Grigoriev I.V."/>
            <person name="Lucas S.M."/>
            <person name="Steele R.E."/>
            <person name="Finnerty J.R."/>
            <person name="Technau U."/>
            <person name="Martindale M.Q."/>
            <person name="Rokhsar D.S."/>
        </authorList>
    </citation>
    <scope>NUCLEOTIDE SEQUENCE [LARGE SCALE GENOMIC DNA]</scope>
    <source>
        <strain evidence="3">CH2 X CH6</strain>
    </source>
</reference>
<accession>A7SQ11</accession>
<dbReference type="PhylomeDB" id="A7SQ11"/>
<dbReference type="AlphaFoldDB" id="A7SQ11"/>
<dbReference type="HOGENOM" id="CLU_1257390_0_0_1"/>
<protein>
    <submittedName>
        <fullName evidence="2">Uncharacterized protein</fullName>
    </submittedName>
</protein>
<gene>
    <name evidence="2" type="ORF">NEMVEDRAFT_v1g215638</name>
</gene>
<keyword evidence="1" id="KW-0175">Coiled coil</keyword>
<evidence type="ECO:0000313" key="3">
    <source>
        <dbReference type="Proteomes" id="UP000001593"/>
    </source>
</evidence>
<feature type="coiled-coil region" evidence="1">
    <location>
        <begin position="131"/>
        <end position="158"/>
    </location>
</feature>
<dbReference type="EMBL" id="DS469739">
    <property type="protein sequence ID" value="EDO34230.1"/>
    <property type="molecule type" value="Genomic_DNA"/>
</dbReference>
<proteinExistence type="predicted"/>
<organism evidence="2 3">
    <name type="scientific">Nematostella vectensis</name>
    <name type="common">Starlet sea anemone</name>
    <dbReference type="NCBI Taxonomy" id="45351"/>
    <lineage>
        <taxon>Eukaryota</taxon>
        <taxon>Metazoa</taxon>
        <taxon>Cnidaria</taxon>
        <taxon>Anthozoa</taxon>
        <taxon>Hexacorallia</taxon>
        <taxon>Actiniaria</taxon>
        <taxon>Edwardsiidae</taxon>
        <taxon>Nematostella</taxon>
    </lineage>
</organism>
<feature type="coiled-coil region" evidence="1">
    <location>
        <begin position="24"/>
        <end position="58"/>
    </location>
</feature>
<evidence type="ECO:0000256" key="1">
    <source>
        <dbReference type="SAM" id="Coils"/>
    </source>
</evidence>
<dbReference type="Proteomes" id="UP000001593">
    <property type="component" value="Unassembled WGS sequence"/>
</dbReference>